<gene>
    <name evidence="1" type="ORF">Q8A67_023174</name>
</gene>
<comment type="caution">
    <text evidence="1">The sequence shown here is derived from an EMBL/GenBank/DDBJ whole genome shotgun (WGS) entry which is preliminary data.</text>
</comment>
<proteinExistence type="predicted"/>
<sequence length="116" mass="13160">MQEPESLIDRERVIRNGCERPLFKRREEGLSARGFDAGLPRVERDRRESLRTEDEDEGMWGCAGELVTQSGNPRKWPSAALFSQAASFLQDRVEPLDNLTPTFSQTLKPSLSDSVH</sequence>
<dbReference type="Proteomes" id="UP001187343">
    <property type="component" value="Unassembled WGS sequence"/>
</dbReference>
<dbReference type="EMBL" id="JAUYZG010000023">
    <property type="protein sequence ID" value="KAK2870647.1"/>
    <property type="molecule type" value="Genomic_DNA"/>
</dbReference>
<organism evidence="1 2">
    <name type="scientific">Cirrhinus molitorella</name>
    <name type="common">mud carp</name>
    <dbReference type="NCBI Taxonomy" id="172907"/>
    <lineage>
        <taxon>Eukaryota</taxon>
        <taxon>Metazoa</taxon>
        <taxon>Chordata</taxon>
        <taxon>Craniata</taxon>
        <taxon>Vertebrata</taxon>
        <taxon>Euteleostomi</taxon>
        <taxon>Actinopterygii</taxon>
        <taxon>Neopterygii</taxon>
        <taxon>Teleostei</taxon>
        <taxon>Ostariophysi</taxon>
        <taxon>Cypriniformes</taxon>
        <taxon>Cyprinidae</taxon>
        <taxon>Labeoninae</taxon>
        <taxon>Labeonini</taxon>
        <taxon>Cirrhinus</taxon>
    </lineage>
</organism>
<evidence type="ECO:0000313" key="2">
    <source>
        <dbReference type="Proteomes" id="UP001187343"/>
    </source>
</evidence>
<dbReference type="AlphaFoldDB" id="A0AA88P4M8"/>
<keyword evidence="2" id="KW-1185">Reference proteome</keyword>
<accession>A0AA88P4M8</accession>
<evidence type="ECO:0000313" key="1">
    <source>
        <dbReference type="EMBL" id="KAK2870647.1"/>
    </source>
</evidence>
<reference evidence="1" key="1">
    <citation type="submission" date="2023-08" db="EMBL/GenBank/DDBJ databases">
        <title>Chromosome-level Genome Assembly of mud carp (Cirrhinus molitorella).</title>
        <authorList>
            <person name="Liu H."/>
        </authorList>
    </citation>
    <scope>NUCLEOTIDE SEQUENCE</scope>
    <source>
        <strain evidence="1">Prfri</strain>
        <tissue evidence="1">Muscle</tissue>
    </source>
</reference>
<protein>
    <submittedName>
        <fullName evidence="1">Uncharacterized protein</fullName>
    </submittedName>
</protein>
<name>A0AA88P4M8_9TELE</name>